<keyword evidence="13" id="KW-0902">Two-component regulatory system</keyword>
<evidence type="ECO:0000259" key="18">
    <source>
        <dbReference type="PROSITE" id="PS50885"/>
    </source>
</evidence>
<dbReference type="InterPro" id="IPR003660">
    <property type="entry name" value="HAMP_dom"/>
</dbReference>
<dbReference type="SUPFAM" id="SSF55874">
    <property type="entry name" value="ATPase domain of HSP90 chaperone/DNA topoisomerase II/histidine kinase"/>
    <property type="match status" value="1"/>
</dbReference>
<keyword evidence="4" id="KW-1003">Cell membrane</keyword>
<dbReference type="PANTHER" id="PTHR44936">
    <property type="entry name" value="SENSOR PROTEIN CREC"/>
    <property type="match status" value="1"/>
</dbReference>
<protein>
    <recommendedName>
        <fullName evidence="3">histidine kinase</fullName>
        <ecNumber evidence="3">2.7.13.3</ecNumber>
    </recommendedName>
</protein>
<keyword evidence="8 16" id="KW-0812">Transmembrane</keyword>
<keyword evidence="7" id="KW-0808">Transferase</keyword>
<dbReference type="RefSeq" id="WP_114814741.1">
    <property type="nucleotide sequence ID" value="NZ_CP139965.1"/>
</dbReference>
<dbReference type="InterPro" id="IPR005467">
    <property type="entry name" value="His_kinase_dom"/>
</dbReference>
<dbReference type="InterPro" id="IPR004358">
    <property type="entry name" value="Sig_transdc_His_kin-like_C"/>
</dbReference>
<keyword evidence="6" id="KW-0597">Phosphoprotein</keyword>
<evidence type="ECO:0000256" key="3">
    <source>
        <dbReference type="ARBA" id="ARBA00012438"/>
    </source>
</evidence>
<dbReference type="SMART" id="SM00304">
    <property type="entry name" value="HAMP"/>
    <property type="match status" value="1"/>
</dbReference>
<keyword evidence="11 19" id="KW-0067">ATP-binding</keyword>
<dbReference type="InterPro" id="IPR003661">
    <property type="entry name" value="HisK_dim/P_dom"/>
</dbReference>
<evidence type="ECO:0000256" key="8">
    <source>
        <dbReference type="ARBA" id="ARBA00022692"/>
    </source>
</evidence>
<evidence type="ECO:0000256" key="15">
    <source>
        <dbReference type="SAM" id="MobiDB-lite"/>
    </source>
</evidence>
<evidence type="ECO:0000259" key="17">
    <source>
        <dbReference type="PROSITE" id="PS50109"/>
    </source>
</evidence>
<evidence type="ECO:0000256" key="5">
    <source>
        <dbReference type="ARBA" id="ARBA00022519"/>
    </source>
</evidence>
<comment type="subcellular location">
    <subcellularLocation>
        <location evidence="2">Cell inner membrane</location>
        <topology evidence="2">Multi-pass membrane protein</topology>
    </subcellularLocation>
</comment>
<dbReference type="SUPFAM" id="SSF47384">
    <property type="entry name" value="Homodimeric domain of signal transducing histidine kinase"/>
    <property type="match status" value="1"/>
</dbReference>
<dbReference type="InterPro" id="IPR036097">
    <property type="entry name" value="HisK_dim/P_sf"/>
</dbReference>
<evidence type="ECO:0000256" key="9">
    <source>
        <dbReference type="ARBA" id="ARBA00022741"/>
    </source>
</evidence>
<evidence type="ECO:0000256" key="16">
    <source>
        <dbReference type="SAM" id="Phobius"/>
    </source>
</evidence>
<keyword evidence="12 16" id="KW-1133">Transmembrane helix</keyword>
<dbReference type="PANTHER" id="PTHR44936:SF5">
    <property type="entry name" value="SENSOR HISTIDINE KINASE ENVZ"/>
    <property type="match status" value="1"/>
</dbReference>
<keyword evidence="14 16" id="KW-0472">Membrane</keyword>
<feature type="transmembrane region" description="Helical" evidence="16">
    <location>
        <begin position="150"/>
        <end position="172"/>
    </location>
</feature>
<evidence type="ECO:0000256" key="1">
    <source>
        <dbReference type="ARBA" id="ARBA00000085"/>
    </source>
</evidence>
<dbReference type="EC" id="2.7.13.3" evidence="3"/>
<keyword evidence="20" id="KW-1185">Reference proteome</keyword>
<dbReference type="Pfam" id="PF02518">
    <property type="entry name" value="HATPase_c"/>
    <property type="match status" value="1"/>
</dbReference>
<feature type="region of interest" description="Disordered" evidence="15">
    <location>
        <begin position="432"/>
        <end position="453"/>
    </location>
</feature>
<accession>A0ABZ0WIM5</accession>
<evidence type="ECO:0000256" key="7">
    <source>
        <dbReference type="ARBA" id="ARBA00022679"/>
    </source>
</evidence>
<dbReference type="Pfam" id="PF00672">
    <property type="entry name" value="HAMP"/>
    <property type="match status" value="1"/>
</dbReference>
<dbReference type="SMART" id="SM00387">
    <property type="entry name" value="HATPase_c"/>
    <property type="match status" value="1"/>
</dbReference>
<feature type="transmembrane region" description="Helical" evidence="16">
    <location>
        <begin position="14"/>
        <end position="36"/>
    </location>
</feature>
<feature type="domain" description="Histidine kinase" evidence="17">
    <location>
        <begin position="230"/>
        <end position="430"/>
    </location>
</feature>
<evidence type="ECO:0000256" key="10">
    <source>
        <dbReference type="ARBA" id="ARBA00022777"/>
    </source>
</evidence>
<dbReference type="CDD" id="cd06225">
    <property type="entry name" value="HAMP"/>
    <property type="match status" value="1"/>
</dbReference>
<evidence type="ECO:0000256" key="14">
    <source>
        <dbReference type="ARBA" id="ARBA00023136"/>
    </source>
</evidence>
<dbReference type="InterPro" id="IPR050980">
    <property type="entry name" value="2C_sensor_his_kinase"/>
</dbReference>
<dbReference type="Gene3D" id="1.10.287.130">
    <property type="match status" value="1"/>
</dbReference>
<keyword evidence="5" id="KW-0997">Cell inner membrane</keyword>
<organism evidence="19 20">
    <name type="scientific">Paraburkholderia kururiensis</name>
    <dbReference type="NCBI Taxonomy" id="984307"/>
    <lineage>
        <taxon>Bacteria</taxon>
        <taxon>Pseudomonadati</taxon>
        <taxon>Pseudomonadota</taxon>
        <taxon>Betaproteobacteria</taxon>
        <taxon>Burkholderiales</taxon>
        <taxon>Burkholderiaceae</taxon>
        <taxon>Paraburkholderia</taxon>
    </lineage>
</organism>
<dbReference type="InterPro" id="IPR036890">
    <property type="entry name" value="HATPase_C_sf"/>
</dbReference>
<feature type="domain" description="HAMP" evidence="18">
    <location>
        <begin position="170"/>
        <end position="222"/>
    </location>
</feature>
<evidence type="ECO:0000256" key="2">
    <source>
        <dbReference type="ARBA" id="ARBA00004429"/>
    </source>
</evidence>
<gene>
    <name evidence="19" type="ORF">U0042_24650</name>
</gene>
<dbReference type="PROSITE" id="PS50885">
    <property type="entry name" value="HAMP"/>
    <property type="match status" value="1"/>
</dbReference>
<evidence type="ECO:0000256" key="11">
    <source>
        <dbReference type="ARBA" id="ARBA00022840"/>
    </source>
</evidence>
<dbReference type="SMART" id="SM00388">
    <property type="entry name" value="HisKA"/>
    <property type="match status" value="1"/>
</dbReference>
<proteinExistence type="predicted"/>
<evidence type="ECO:0000256" key="4">
    <source>
        <dbReference type="ARBA" id="ARBA00022475"/>
    </source>
</evidence>
<reference evidence="19 20" key="1">
    <citation type="submission" date="2023-12" db="EMBL/GenBank/DDBJ databases">
        <title>Genome sequencing and assembly of bacterial species from a model synthetic community.</title>
        <authorList>
            <person name="Hogle S.L."/>
        </authorList>
    </citation>
    <scope>NUCLEOTIDE SEQUENCE [LARGE SCALE GENOMIC DNA]</scope>
    <source>
        <strain evidence="19 20">HAMBI 2494</strain>
    </source>
</reference>
<dbReference type="CDD" id="cd00082">
    <property type="entry name" value="HisKA"/>
    <property type="match status" value="1"/>
</dbReference>
<evidence type="ECO:0000256" key="12">
    <source>
        <dbReference type="ARBA" id="ARBA00022989"/>
    </source>
</evidence>
<name>A0ABZ0WIM5_9BURK</name>
<keyword evidence="9" id="KW-0547">Nucleotide-binding</keyword>
<evidence type="ECO:0000256" key="13">
    <source>
        <dbReference type="ARBA" id="ARBA00023012"/>
    </source>
</evidence>
<evidence type="ECO:0000313" key="20">
    <source>
        <dbReference type="Proteomes" id="UP001325479"/>
    </source>
</evidence>
<dbReference type="Gene3D" id="3.30.565.10">
    <property type="entry name" value="Histidine kinase-like ATPase, C-terminal domain"/>
    <property type="match status" value="1"/>
</dbReference>
<sequence>MNKRAFLKIPFDSLFGRMALISMIVLFAVQAGWFAVLTAQRRHHDADGYARGLLLVLEAVHSDTSHGAHLAPALHTHLVPTWNMPASVKLENPASTPIAVLARKLAADLPAGVQIAVDGEAQHAVRLWVRYPDSSNWIVTPVDLPPPKPILVESVSMLVGALLLSFVAAWQLQRPLSRVAQVARHFGGGRRAAPVAERGPRELRDLIRAFNQMMQQINETDDERAVMLAGIAHDLKAPLTRLKLRASVTAGGNEETRTQFIRDIDSLTRIVQQFLEFAASAPAAGPDIGVDDFLAEQFSLPEDDDAPLFVLSLAAGPAFRLPRTLIDRLATNLVDNALEHGEPPVEISTQRDGDDWVLTVRDHGRGIPPARIEDALKPFVRLDPARAGDGHCGLGLAIVTRLARDLGGRCVIENAAGGGLAVRIAVPAQTPRALAGRPTQHDNSRAGTRLATA</sequence>
<dbReference type="InterPro" id="IPR003594">
    <property type="entry name" value="HATPase_dom"/>
</dbReference>
<evidence type="ECO:0000313" key="19">
    <source>
        <dbReference type="EMBL" id="WQD77217.1"/>
    </source>
</evidence>
<dbReference type="PROSITE" id="PS50109">
    <property type="entry name" value="HIS_KIN"/>
    <property type="match status" value="1"/>
</dbReference>
<dbReference type="SUPFAM" id="SSF158472">
    <property type="entry name" value="HAMP domain-like"/>
    <property type="match status" value="1"/>
</dbReference>
<dbReference type="EMBL" id="CP139965">
    <property type="protein sequence ID" value="WQD77217.1"/>
    <property type="molecule type" value="Genomic_DNA"/>
</dbReference>
<comment type="catalytic activity">
    <reaction evidence="1">
        <text>ATP + protein L-histidine = ADP + protein N-phospho-L-histidine.</text>
        <dbReference type="EC" id="2.7.13.3"/>
    </reaction>
</comment>
<evidence type="ECO:0000256" key="6">
    <source>
        <dbReference type="ARBA" id="ARBA00022553"/>
    </source>
</evidence>
<dbReference type="PRINTS" id="PR00344">
    <property type="entry name" value="BCTRLSENSOR"/>
</dbReference>
<dbReference type="Proteomes" id="UP001325479">
    <property type="component" value="Chromosome"/>
</dbReference>
<keyword evidence="10" id="KW-0418">Kinase</keyword>
<dbReference type="GO" id="GO:0005524">
    <property type="term" value="F:ATP binding"/>
    <property type="evidence" value="ECO:0007669"/>
    <property type="project" value="UniProtKB-KW"/>
</dbReference>